<protein>
    <submittedName>
        <fullName evidence="1">Uncharacterized protein</fullName>
    </submittedName>
</protein>
<proteinExistence type="predicted"/>
<gene>
    <name evidence="1" type="ORF">CIT292_07199</name>
</gene>
<dbReference type="EMBL" id="ABWL02000006">
    <property type="protein sequence ID" value="EFE08920.1"/>
    <property type="molecule type" value="Genomic_DNA"/>
</dbReference>
<dbReference type="Proteomes" id="UP000003880">
    <property type="component" value="Unassembled WGS sequence"/>
</dbReference>
<dbReference type="AlphaFoldDB" id="D4B9Q9"/>
<organism evidence="1 2">
    <name type="scientific">Citrobacter youngae ATCC 29220</name>
    <dbReference type="NCBI Taxonomy" id="500640"/>
    <lineage>
        <taxon>Bacteria</taxon>
        <taxon>Pseudomonadati</taxon>
        <taxon>Pseudomonadota</taxon>
        <taxon>Gammaproteobacteria</taxon>
        <taxon>Enterobacterales</taxon>
        <taxon>Enterobacteriaceae</taxon>
        <taxon>Citrobacter</taxon>
        <taxon>Citrobacter freundii complex</taxon>
    </lineage>
</organism>
<evidence type="ECO:0000313" key="2">
    <source>
        <dbReference type="Proteomes" id="UP000003880"/>
    </source>
</evidence>
<dbReference type="HOGENOM" id="CLU_2205379_0_0_6"/>
<sequence length="107" mass="12246">MQAFTAGLSGGFFYLKIRESYGRANQVKKWPLVQLRDKGPVRCRTIFVHQSSHLWLRYAARKPENNIIPRTAIKIFILPNIVNAPLSVSFLSYLKFTSLMTIVAMTT</sequence>
<evidence type="ECO:0000313" key="1">
    <source>
        <dbReference type="EMBL" id="EFE08920.1"/>
    </source>
</evidence>
<reference evidence="1 2" key="1">
    <citation type="submission" date="2010-02" db="EMBL/GenBank/DDBJ databases">
        <authorList>
            <person name="Weinstock G."/>
            <person name="Sodergren E."/>
            <person name="Clifton S."/>
            <person name="Fulton L."/>
            <person name="Fulton B."/>
            <person name="Courtney L."/>
            <person name="Fronick C."/>
            <person name="Harrison M."/>
            <person name="Strong C."/>
            <person name="Farmer C."/>
            <person name="Delahaunty K."/>
            <person name="Markovic C."/>
            <person name="Hall O."/>
            <person name="Minx P."/>
            <person name="Tomlinson C."/>
            <person name="Mitreva M."/>
            <person name="Nelson J."/>
            <person name="Hou S."/>
            <person name="Wollam A."/>
            <person name="Pepin K.H."/>
            <person name="Johnson M."/>
            <person name="Bhonagiri V."/>
            <person name="Zhang X."/>
            <person name="Suruliraj S."/>
            <person name="Warren W."/>
            <person name="Chinwalla A."/>
            <person name="Mardis E.R."/>
            <person name="Wilson R.K."/>
        </authorList>
    </citation>
    <scope>NUCLEOTIDE SEQUENCE [LARGE SCALE GENOMIC DNA]</scope>
    <source>
        <strain evidence="1 2">ATCC 29220</strain>
    </source>
</reference>
<accession>D4B9Q9</accession>
<comment type="caution">
    <text evidence="1">The sequence shown here is derived from an EMBL/GenBank/DDBJ whole genome shotgun (WGS) entry which is preliminary data.</text>
</comment>
<name>D4B9Q9_9ENTR</name>